<evidence type="ECO:0000256" key="1">
    <source>
        <dbReference type="ARBA" id="ARBA00000064"/>
    </source>
</evidence>
<dbReference type="PROSITE" id="PS50991">
    <property type="entry name" value="PYR_CT"/>
    <property type="match status" value="1"/>
</dbReference>
<evidence type="ECO:0000256" key="3">
    <source>
        <dbReference type="ARBA" id="ARBA00012973"/>
    </source>
</evidence>
<sequence>MRTTPLTASAGHQRYRPLPVLELPDRAWPGARPEHAPRWLSTDLRDGNQALARPMDLRRKARLFDLLVSLGYREIEVGFPTASEEELAFVRMLIERDRIPDDVRISVLVPARDELLRRTVEALRGARAATVHLYNATCPTFRSVVFGMSRPECKALAVNGATHLLKYAGELLGDCDFGFEYSPELFNETEPEFALEVCAAVADLWQPEPGRELILNFPATVERHGPNVFADQVEWLHRNLPYREDVCLSVHPHNDRGTAVAAAEFAALAGAQRIEGCLFGGGERAGNVCLVTLALNLYTQGIDPRVDFSDLDQVKQVVEECTGQRVPERHPYAGDLVFTAFSGSHQDAINKGFDRRAEQAERAGVAPGALPWQVPYLPIDPEDLGRGYEEVVRINSQSGKGGIAYIMSAWHGLRLPRTLQVEFAAEVQRLAEHNGSDLDPEQIRHCFEDTYMSVPEGEPDVPFAPPPIPTTLYLCGLGAEPERLGPVAAGITEALAPWGVQVEQAHAVADPVGGARPDGAATTTAYALCRFDAREYWGAGTDADPQTAAWRAVLAAAHRAGACTWTCADPIESVLDIEIEGTVRTLSTTHAAEPAGFVYTEGYDHALRA</sequence>
<dbReference type="Proteomes" id="UP000675781">
    <property type="component" value="Unassembled WGS sequence"/>
</dbReference>
<dbReference type="PROSITE" id="PS00815">
    <property type="entry name" value="AIPM_HOMOCIT_SYNTH_1"/>
    <property type="match status" value="1"/>
</dbReference>
<evidence type="ECO:0000256" key="2">
    <source>
        <dbReference type="ARBA" id="ARBA00009767"/>
    </source>
</evidence>
<evidence type="ECO:0000313" key="8">
    <source>
        <dbReference type="Proteomes" id="UP000675781"/>
    </source>
</evidence>
<dbReference type="GO" id="GO:0019752">
    <property type="term" value="P:carboxylic acid metabolic process"/>
    <property type="evidence" value="ECO:0007669"/>
    <property type="project" value="InterPro"/>
</dbReference>
<evidence type="ECO:0000259" key="6">
    <source>
        <dbReference type="PROSITE" id="PS50991"/>
    </source>
</evidence>
<keyword evidence="7" id="KW-0012">Acyltransferase</keyword>
<evidence type="ECO:0000256" key="5">
    <source>
        <dbReference type="RuleBase" id="RU003523"/>
    </source>
</evidence>
<keyword evidence="4 5" id="KW-0808">Transferase</keyword>
<dbReference type="GO" id="GO:0003852">
    <property type="term" value="F:2-isopropylmalate synthase activity"/>
    <property type="evidence" value="ECO:0007669"/>
    <property type="project" value="UniProtKB-EC"/>
</dbReference>
<dbReference type="Pfam" id="PF22615">
    <property type="entry name" value="IPMS_D2"/>
    <property type="match status" value="1"/>
</dbReference>
<protein>
    <recommendedName>
        <fullName evidence="3">2-isopropylmalate synthase</fullName>
        <ecNumber evidence="3">2.3.3.13</ecNumber>
    </recommendedName>
</protein>
<dbReference type="SUPFAM" id="SSF89000">
    <property type="entry name" value="post-HMGL domain-like"/>
    <property type="match status" value="1"/>
</dbReference>
<comment type="caution">
    <text evidence="7">The sequence shown here is derived from an EMBL/GenBank/DDBJ whole genome shotgun (WGS) entry which is preliminary data.</text>
</comment>
<dbReference type="Gene3D" id="3.30.160.270">
    <property type="match status" value="2"/>
</dbReference>
<dbReference type="NCBIfam" id="NF002991">
    <property type="entry name" value="PRK03739.1"/>
    <property type="match status" value="1"/>
</dbReference>
<dbReference type="InterPro" id="IPR002034">
    <property type="entry name" value="AIPM/Hcit_synth_CS"/>
</dbReference>
<comment type="catalytic activity">
    <reaction evidence="1">
        <text>3-methyl-2-oxobutanoate + acetyl-CoA + H2O = (2S)-2-isopropylmalate + CoA + H(+)</text>
        <dbReference type="Rhea" id="RHEA:21524"/>
        <dbReference type="ChEBI" id="CHEBI:1178"/>
        <dbReference type="ChEBI" id="CHEBI:11851"/>
        <dbReference type="ChEBI" id="CHEBI:15377"/>
        <dbReference type="ChEBI" id="CHEBI:15378"/>
        <dbReference type="ChEBI" id="CHEBI:57287"/>
        <dbReference type="ChEBI" id="CHEBI:57288"/>
        <dbReference type="EC" id="2.3.3.13"/>
    </reaction>
</comment>
<dbReference type="InterPro" id="IPR013785">
    <property type="entry name" value="Aldolase_TIM"/>
</dbReference>
<keyword evidence="8" id="KW-1185">Reference proteome</keyword>
<dbReference type="Pfam" id="PF00682">
    <property type="entry name" value="HMGL-like"/>
    <property type="match status" value="1"/>
</dbReference>
<dbReference type="InterPro" id="IPR000891">
    <property type="entry name" value="PYR_CT"/>
</dbReference>
<feature type="domain" description="Pyruvate carboxyltransferase" evidence="6">
    <location>
        <begin position="37"/>
        <end position="312"/>
    </location>
</feature>
<dbReference type="PANTHER" id="PTHR46911:SF1">
    <property type="entry name" value="2-ISOPROPYLMALATE SYNTHASE"/>
    <property type="match status" value="1"/>
</dbReference>
<dbReference type="InterPro" id="IPR054692">
    <property type="entry name" value="LeuA-like_post-cat"/>
</dbReference>
<dbReference type="InterPro" id="IPR036230">
    <property type="entry name" value="LeuA_allosteric_dom_sf"/>
</dbReference>
<evidence type="ECO:0000256" key="4">
    <source>
        <dbReference type="ARBA" id="ARBA00022679"/>
    </source>
</evidence>
<dbReference type="PANTHER" id="PTHR46911">
    <property type="match status" value="1"/>
</dbReference>
<organism evidence="7 8">
    <name type="scientific">Actinospica durhamensis</name>
    <dbReference type="NCBI Taxonomy" id="1508375"/>
    <lineage>
        <taxon>Bacteria</taxon>
        <taxon>Bacillati</taxon>
        <taxon>Actinomycetota</taxon>
        <taxon>Actinomycetes</taxon>
        <taxon>Catenulisporales</taxon>
        <taxon>Actinospicaceae</taxon>
        <taxon>Actinospica</taxon>
    </lineage>
</organism>
<proteinExistence type="inferred from homology"/>
<dbReference type="SUPFAM" id="SSF51569">
    <property type="entry name" value="Aldolase"/>
    <property type="match status" value="1"/>
</dbReference>
<comment type="similarity">
    <text evidence="2">Belongs to the alpha-IPM synthase/homocitrate synthase family. LeuA type 2 subfamily.</text>
</comment>
<reference evidence="7" key="1">
    <citation type="submission" date="2021-04" db="EMBL/GenBank/DDBJ databases">
        <title>Genome based classification of Actinospica acidithermotolerans sp. nov., an actinobacterium isolated from an Indonesian hot spring.</title>
        <authorList>
            <person name="Kusuma A.B."/>
            <person name="Putra K.E."/>
            <person name="Nafisah S."/>
            <person name="Loh J."/>
            <person name="Nouioui I."/>
            <person name="Goodfellow M."/>
        </authorList>
    </citation>
    <scope>NUCLEOTIDE SEQUENCE</scope>
    <source>
        <strain evidence="7">CSCA 57</strain>
    </source>
</reference>
<dbReference type="SUPFAM" id="SSF110921">
    <property type="entry name" value="2-isopropylmalate synthase LeuA, allosteric (dimerisation) domain"/>
    <property type="match status" value="1"/>
</dbReference>
<dbReference type="EC" id="2.3.3.13" evidence="3"/>
<dbReference type="PROSITE" id="PS00816">
    <property type="entry name" value="AIPM_HOMOCIT_SYNTH_2"/>
    <property type="match status" value="1"/>
</dbReference>
<name>A0A941IM65_9ACTN</name>
<dbReference type="RefSeq" id="WP_212527043.1">
    <property type="nucleotide sequence ID" value="NZ_JAGSOG010000012.1"/>
</dbReference>
<dbReference type="EMBL" id="JAGSOG010000012">
    <property type="protein sequence ID" value="MBR7832514.1"/>
    <property type="molecule type" value="Genomic_DNA"/>
</dbReference>
<evidence type="ECO:0000313" key="7">
    <source>
        <dbReference type="EMBL" id="MBR7832514.1"/>
    </source>
</evidence>
<dbReference type="Gene3D" id="3.20.20.70">
    <property type="entry name" value="Aldolase class I"/>
    <property type="match status" value="1"/>
</dbReference>
<accession>A0A941IM65</accession>
<dbReference type="AlphaFoldDB" id="A0A941IM65"/>
<gene>
    <name evidence="7" type="ORF">KDL01_04550</name>
</gene>